<evidence type="ECO:0000256" key="6">
    <source>
        <dbReference type="ARBA" id="ARBA00023136"/>
    </source>
</evidence>
<reference evidence="11 12" key="2">
    <citation type="journal article" date="2015" name="PLoS ONE">
        <title>Whole-Genome Optical Mapping and Finished Genome Sequence of Sphingobacterium deserti sp. nov., a New Species Isolated from the Western Desert of China.</title>
        <authorList>
            <person name="Teng C."/>
            <person name="Zhou Z."/>
            <person name="Molnar I."/>
            <person name="Li X."/>
            <person name="Tang R."/>
            <person name="Chen M."/>
            <person name="Wang L."/>
            <person name="Su S."/>
            <person name="Zhang W."/>
            <person name="Lin M."/>
        </authorList>
    </citation>
    <scope>NUCLEOTIDE SEQUENCE [LARGE SCALE GENOMIC DNA]</scope>
    <source>
        <strain evidence="12">ACCC05744</strain>
    </source>
</reference>
<accession>A0A0B8T874</accession>
<dbReference type="Pfam" id="PF13715">
    <property type="entry name" value="CarbopepD_reg_2"/>
    <property type="match status" value="1"/>
</dbReference>
<dbReference type="GO" id="GO:0044718">
    <property type="term" value="P:siderophore transmembrane transport"/>
    <property type="evidence" value="ECO:0007669"/>
    <property type="project" value="TreeGrafter"/>
</dbReference>
<dbReference type="eggNOG" id="COG1629">
    <property type="taxonomic scope" value="Bacteria"/>
</dbReference>
<dbReference type="GO" id="GO:0009279">
    <property type="term" value="C:cell outer membrane"/>
    <property type="evidence" value="ECO:0007669"/>
    <property type="project" value="UniProtKB-SubCell"/>
</dbReference>
<dbReference type="InterPro" id="IPR039426">
    <property type="entry name" value="TonB-dep_rcpt-like"/>
</dbReference>
<dbReference type="NCBIfam" id="TIGR04057">
    <property type="entry name" value="SusC_RagA_signa"/>
    <property type="match status" value="1"/>
</dbReference>
<comment type="subcellular location">
    <subcellularLocation>
        <location evidence="1 8">Cell outer membrane</location>
        <topology evidence="1 8">Multi-pass membrane protein</topology>
    </subcellularLocation>
</comment>
<keyword evidence="3 8" id="KW-1134">Transmembrane beta strand</keyword>
<evidence type="ECO:0000256" key="3">
    <source>
        <dbReference type="ARBA" id="ARBA00022452"/>
    </source>
</evidence>
<dbReference type="InterPro" id="IPR012910">
    <property type="entry name" value="Plug_dom"/>
</dbReference>
<dbReference type="SUPFAM" id="SSF49464">
    <property type="entry name" value="Carboxypeptidase regulatory domain-like"/>
    <property type="match status" value="1"/>
</dbReference>
<dbReference type="PATRIC" id="fig|1229276.3.peg.2202"/>
<keyword evidence="12" id="KW-1185">Reference proteome</keyword>
<dbReference type="STRING" id="1229276.DI53_2137"/>
<sequence length="986" mass="109319">MKQQLLSIFFVLTCLIGVSFAQTRQVTGKVTSAADGAPISGATVLLKGTSTATQTDANGQFVILAPDAAALIVRNIGYVEKLVTVSSNALNIRLETTEAALDEVVVVGYGSGTNLSTTVGSVARVSSKDIEGRPTANALEALQGKVPGLQVFTSSGEPSATQSVRLHGVGSLGGSSTPLYVLDGVPVSPNSIVSMNPSDYESITVLKDASATSIYGARAANGVIYFTSKKGNKGEKATITLRSQVGWSNLATTKAQENLMNSGELLNFWQETGYRTPAQIDQLRQQYPNDTQWYKYYNKEDAPMQQHDLNISGGSDKTTYFISSSYFDQEGLMYRSSFDRITLRSNIDSRLNDWVRVGLNLSGGYDVRELNGWGLNDTNGGLALLAPPFYTPYDANGNEYYDQQIPGWARWSPRYLADKNPADRKRKQFNPVGYIEVKPISGLSLKVQGGLDYTGDRYTTRRLPSFGSNFGNGQGTEESEEQIMRTIQNTAEYRFTVSEKHNLALLAGHEYVDFTRDFFMASSTGMTDDALILLPAGPSNRNVGQEKIQFAFNSYFGRASYDFDKKYFFDATIRQDASSRFGINNQTATFWSLGGMWNAKSELFLKDIAWINDLKVRASIGTTGNSEMLMTQQYSSLSTTGTSIYNGETAWGVVSPGNPNLSWESQRKLTIGFATTLLNKVNFDFEYYHRTTDDMLVNVPHPFTTGFANILENVGSLQNRGFDIALSVDVLSGSDYFFSPYINLNYNKEKITDLFQNRDYWVVPNTGVSWAIGQPVMYFYPVVAGVNPETGLQQWFVPGEDIAQTNKDPNNVTSVFNNANLQQNTGIKRYPPFNGGFGFTSGYKGFSVDAFFAFSQGKYLINNDRFFYENPSQFAGFNQSRDVLDYWKETGDVAKFPRYGQINQFDTSLIEDASFLRLKTLTIAYQLPRRILDRSKFFTGARIFYTGRNLFTATKYLGPDPEADSNLALGVNPNTKQSMFGLEIQF</sequence>
<dbReference type="NCBIfam" id="TIGR04056">
    <property type="entry name" value="OMP_RagA_SusC"/>
    <property type="match status" value="1"/>
</dbReference>
<dbReference type="Gene3D" id="2.40.170.20">
    <property type="entry name" value="TonB-dependent receptor, beta-barrel domain"/>
    <property type="match status" value="1"/>
</dbReference>
<evidence type="ECO:0000313" key="11">
    <source>
        <dbReference type="EMBL" id="KGE14120.1"/>
    </source>
</evidence>
<evidence type="ECO:0000256" key="9">
    <source>
        <dbReference type="SAM" id="SignalP"/>
    </source>
</evidence>
<reference evidence="12" key="1">
    <citation type="submission" date="2014-04" db="EMBL/GenBank/DDBJ databases">
        <title>Whole-Genome optical mapping and complete genome sequence of Sphingobacterium deserti sp. nov., a new spaces isolated from desert in the west of China.</title>
        <authorList>
            <person name="Teng C."/>
            <person name="Zhou Z."/>
            <person name="Li X."/>
            <person name="Chen M."/>
            <person name="Lin M."/>
            <person name="Wang L."/>
            <person name="Su S."/>
            <person name="Zhang C."/>
            <person name="Zhang W."/>
        </authorList>
    </citation>
    <scope>NUCLEOTIDE SEQUENCE [LARGE SCALE GENOMIC DNA]</scope>
    <source>
        <strain evidence="12">ACCC05744</strain>
    </source>
</reference>
<dbReference type="AlphaFoldDB" id="A0A0B8T874"/>
<feature type="domain" description="TonB-dependent receptor plug" evidence="10">
    <location>
        <begin position="116"/>
        <end position="223"/>
    </location>
</feature>
<keyword evidence="4 8" id="KW-0812">Transmembrane</keyword>
<evidence type="ECO:0000256" key="4">
    <source>
        <dbReference type="ARBA" id="ARBA00022692"/>
    </source>
</evidence>
<evidence type="ECO:0000256" key="1">
    <source>
        <dbReference type="ARBA" id="ARBA00004571"/>
    </source>
</evidence>
<gene>
    <name evidence="11" type="ORF">DI53_2137</name>
</gene>
<comment type="caution">
    <text evidence="11">The sequence shown here is derived from an EMBL/GenBank/DDBJ whole genome shotgun (WGS) entry which is preliminary data.</text>
</comment>
<dbReference type="InterPro" id="IPR023997">
    <property type="entry name" value="TonB-dep_OMP_SusC/RagA_CS"/>
</dbReference>
<dbReference type="Gene3D" id="2.170.130.10">
    <property type="entry name" value="TonB-dependent receptor, plug domain"/>
    <property type="match status" value="1"/>
</dbReference>
<dbReference type="OrthoDB" id="9768177at2"/>
<dbReference type="RefSeq" id="WP_037498782.1">
    <property type="nucleotide sequence ID" value="NZ_JJMU01000031.1"/>
</dbReference>
<dbReference type="EMBL" id="JJMU01000031">
    <property type="protein sequence ID" value="KGE14120.1"/>
    <property type="molecule type" value="Genomic_DNA"/>
</dbReference>
<dbReference type="Proteomes" id="UP000031802">
    <property type="component" value="Unassembled WGS sequence"/>
</dbReference>
<evidence type="ECO:0000259" key="10">
    <source>
        <dbReference type="Pfam" id="PF07715"/>
    </source>
</evidence>
<keyword evidence="2 8" id="KW-0813">Transport</keyword>
<dbReference type="InterPro" id="IPR036942">
    <property type="entry name" value="Beta-barrel_TonB_sf"/>
</dbReference>
<dbReference type="InterPro" id="IPR037066">
    <property type="entry name" value="Plug_dom_sf"/>
</dbReference>
<dbReference type="SUPFAM" id="SSF56935">
    <property type="entry name" value="Porins"/>
    <property type="match status" value="1"/>
</dbReference>
<keyword evidence="6 8" id="KW-0472">Membrane</keyword>
<keyword evidence="7 8" id="KW-0998">Cell outer membrane</keyword>
<dbReference type="GO" id="GO:0015344">
    <property type="term" value="F:siderophore uptake transmembrane transporter activity"/>
    <property type="evidence" value="ECO:0007669"/>
    <property type="project" value="TreeGrafter"/>
</dbReference>
<evidence type="ECO:0000256" key="2">
    <source>
        <dbReference type="ARBA" id="ARBA00022448"/>
    </source>
</evidence>
<feature type="signal peptide" evidence="9">
    <location>
        <begin position="1"/>
        <end position="21"/>
    </location>
</feature>
<protein>
    <submittedName>
        <fullName evidence="11">RagA protein</fullName>
    </submittedName>
</protein>
<dbReference type="Pfam" id="PF07715">
    <property type="entry name" value="Plug"/>
    <property type="match status" value="1"/>
</dbReference>
<name>A0A0B8T874_9SPHI</name>
<keyword evidence="5 9" id="KW-0732">Signal</keyword>
<evidence type="ECO:0000256" key="5">
    <source>
        <dbReference type="ARBA" id="ARBA00022729"/>
    </source>
</evidence>
<dbReference type="PANTHER" id="PTHR30069">
    <property type="entry name" value="TONB-DEPENDENT OUTER MEMBRANE RECEPTOR"/>
    <property type="match status" value="1"/>
</dbReference>
<evidence type="ECO:0000256" key="8">
    <source>
        <dbReference type="PROSITE-ProRule" id="PRU01360"/>
    </source>
</evidence>
<dbReference type="PROSITE" id="PS52016">
    <property type="entry name" value="TONB_DEPENDENT_REC_3"/>
    <property type="match status" value="1"/>
</dbReference>
<proteinExistence type="inferred from homology"/>
<dbReference type="PANTHER" id="PTHR30069:SF29">
    <property type="entry name" value="HEMOGLOBIN AND HEMOGLOBIN-HAPTOGLOBIN-BINDING PROTEIN 1-RELATED"/>
    <property type="match status" value="1"/>
</dbReference>
<evidence type="ECO:0000256" key="7">
    <source>
        <dbReference type="ARBA" id="ARBA00023237"/>
    </source>
</evidence>
<comment type="similarity">
    <text evidence="8">Belongs to the TonB-dependent receptor family.</text>
</comment>
<feature type="chain" id="PRO_5002138768" evidence="9">
    <location>
        <begin position="22"/>
        <end position="986"/>
    </location>
</feature>
<evidence type="ECO:0000313" key="12">
    <source>
        <dbReference type="Proteomes" id="UP000031802"/>
    </source>
</evidence>
<dbReference type="Gene3D" id="2.60.40.1120">
    <property type="entry name" value="Carboxypeptidase-like, regulatory domain"/>
    <property type="match status" value="1"/>
</dbReference>
<organism evidence="11 12">
    <name type="scientific">Sphingobacterium deserti</name>
    <dbReference type="NCBI Taxonomy" id="1229276"/>
    <lineage>
        <taxon>Bacteria</taxon>
        <taxon>Pseudomonadati</taxon>
        <taxon>Bacteroidota</taxon>
        <taxon>Sphingobacteriia</taxon>
        <taxon>Sphingobacteriales</taxon>
        <taxon>Sphingobacteriaceae</taxon>
        <taxon>Sphingobacterium</taxon>
    </lineage>
</organism>
<dbReference type="InterPro" id="IPR023996">
    <property type="entry name" value="TonB-dep_OMP_SusC/RagA"/>
</dbReference>
<dbReference type="InterPro" id="IPR008969">
    <property type="entry name" value="CarboxyPept-like_regulatory"/>
</dbReference>